<protein>
    <submittedName>
        <fullName evidence="2">Uncharacterized protein</fullName>
    </submittedName>
</protein>
<feature type="region of interest" description="Disordered" evidence="1">
    <location>
        <begin position="344"/>
        <end position="550"/>
    </location>
</feature>
<dbReference type="Proteomes" id="UP000747399">
    <property type="component" value="Unassembled WGS sequence"/>
</dbReference>
<feature type="compositionally biased region" description="Polar residues" evidence="1">
    <location>
        <begin position="541"/>
        <end position="550"/>
    </location>
</feature>
<name>A0A8J4APT0_9CHLO</name>
<feature type="compositionally biased region" description="Polar residues" evidence="1">
    <location>
        <begin position="829"/>
        <end position="838"/>
    </location>
</feature>
<proteinExistence type="predicted"/>
<organism evidence="2 3">
    <name type="scientific">Volvox africanus</name>
    <dbReference type="NCBI Taxonomy" id="51714"/>
    <lineage>
        <taxon>Eukaryota</taxon>
        <taxon>Viridiplantae</taxon>
        <taxon>Chlorophyta</taxon>
        <taxon>core chlorophytes</taxon>
        <taxon>Chlorophyceae</taxon>
        <taxon>CS clade</taxon>
        <taxon>Chlamydomonadales</taxon>
        <taxon>Volvocaceae</taxon>
        <taxon>Volvox</taxon>
    </lineage>
</organism>
<feature type="compositionally biased region" description="Basic and acidic residues" evidence="1">
    <location>
        <begin position="11"/>
        <end position="20"/>
    </location>
</feature>
<feature type="compositionally biased region" description="Low complexity" evidence="1">
    <location>
        <begin position="374"/>
        <end position="409"/>
    </location>
</feature>
<feature type="compositionally biased region" description="Gly residues" evidence="1">
    <location>
        <begin position="484"/>
        <end position="496"/>
    </location>
</feature>
<feature type="region of interest" description="Disordered" evidence="1">
    <location>
        <begin position="634"/>
        <end position="764"/>
    </location>
</feature>
<feature type="compositionally biased region" description="Gly residues" evidence="1">
    <location>
        <begin position="346"/>
        <end position="358"/>
    </location>
</feature>
<accession>A0A8J4APT0</accession>
<evidence type="ECO:0000313" key="2">
    <source>
        <dbReference type="EMBL" id="GIL45275.1"/>
    </source>
</evidence>
<keyword evidence="3" id="KW-1185">Reference proteome</keyword>
<feature type="compositionally biased region" description="Low complexity" evidence="1">
    <location>
        <begin position="694"/>
        <end position="707"/>
    </location>
</feature>
<feature type="region of interest" description="Disordered" evidence="1">
    <location>
        <begin position="171"/>
        <end position="200"/>
    </location>
</feature>
<feature type="compositionally biased region" description="Polar residues" evidence="1">
    <location>
        <begin position="792"/>
        <end position="801"/>
    </location>
</feature>
<feature type="compositionally biased region" description="Basic and acidic residues" evidence="1">
    <location>
        <begin position="177"/>
        <end position="190"/>
    </location>
</feature>
<dbReference type="EMBL" id="BNCO01000003">
    <property type="protein sequence ID" value="GIL45275.1"/>
    <property type="molecule type" value="Genomic_DNA"/>
</dbReference>
<reference evidence="2" key="1">
    <citation type="journal article" date="2021" name="Proc. Natl. Acad. Sci. U.S.A.">
        <title>Three genomes in the algal genus Volvox reveal the fate of a haploid sex-determining region after a transition to homothallism.</title>
        <authorList>
            <person name="Yamamoto K."/>
            <person name="Hamaji T."/>
            <person name="Kawai-Toyooka H."/>
            <person name="Matsuzaki R."/>
            <person name="Takahashi F."/>
            <person name="Nishimura Y."/>
            <person name="Kawachi M."/>
            <person name="Noguchi H."/>
            <person name="Minakuchi Y."/>
            <person name="Umen J.G."/>
            <person name="Toyoda A."/>
            <person name="Nozaki H."/>
        </authorList>
    </citation>
    <scope>NUCLEOTIDE SEQUENCE</scope>
    <source>
        <strain evidence="2">NIES-3780</strain>
    </source>
</reference>
<evidence type="ECO:0000313" key="3">
    <source>
        <dbReference type="Proteomes" id="UP000747399"/>
    </source>
</evidence>
<feature type="region of interest" description="Disordered" evidence="1">
    <location>
        <begin position="1"/>
        <end position="44"/>
    </location>
</feature>
<feature type="compositionally biased region" description="Polar residues" evidence="1">
    <location>
        <begin position="417"/>
        <end position="442"/>
    </location>
</feature>
<gene>
    <name evidence="2" type="ORF">Vafri_2554</name>
</gene>
<dbReference type="AlphaFoldDB" id="A0A8J4APT0"/>
<comment type="caution">
    <text evidence="2">The sequence shown here is derived from an EMBL/GenBank/DDBJ whole genome shotgun (WGS) entry which is preliminary data.</text>
</comment>
<feature type="non-terminal residue" evidence="2">
    <location>
        <position position="1"/>
    </location>
</feature>
<sequence>GGGGGVQSPTAREEEVKEDPAAAAALDGEGDDGDRGASEPEQLPTLSYLVNVQTLSDIRRAVREAHGDINAGGNDNDAAANVSGVTVPVGVETGTSPAVASASPRAGGSGGATTTTAAAALGVAAAAGGDLSLPLVAERSCSFSAVQTASSATSMSEISVRRGVSGIQGTDVWPGLEPHEGPPTDPRVVRESGGADTSGAANASISVSDAMPAAAMVAAAATMRRINGAECALQTARVGDLKESELTFTSPPNSAPPLELRAAGGKEVASGASSALAVPPRASVNTTASGGCDHSPLHSACVGVAAPEELLTLPQLHVTQHSPLPQTPTPGTMTTTITDAISAVGTGTGTAGSGGGGYSTPSSPPLPLPFNGFSAGQASGYQHQQQQQQQHGASSPSAGSTASSISLASPRLATADGSGTSVAQQSYGYTPSRGSLSLTPGSGPQFEMPPHHAHLRASPGGRQQPQLQPHPTPPRREPRTVAATGGGGGGGGGGGVLQRSTSASAATASASRVRSLSPPLPPSGASQLTPTSRAVSHDSRVSTPTSPSVGQIQIQIQDFLREPSTSSSLSPRALGSEFFRTPESAGTSNTESTTASVTSAGLGIGREINNFTTVSPATVGTVLSPSASASASTLVATGAQRSPDRRLLSYRASPGSSTTRPGFGVRKTSLDPHASAVTRANMSSPQTGRSSDVAPAAAAAAKQLHYAPHQHHQHQAQLVHSSREGSSALGYATSRRRRPSYEAEQSTKAAQKAAGVSGGGASPGVSGGGAALNPLYSGAHALAVLGGGHPAEQQTSEQSAIRVSGGAEASRGGQGATAGRGSKLHSARGGSSNRNYSATGRAVWH</sequence>
<evidence type="ECO:0000256" key="1">
    <source>
        <dbReference type="SAM" id="MobiDB-lite"/>
    </source>
</evidence>
<feature type="region of interest" description="Disordered" evidence="1">
    <location>
        <begin position="788"/>
        <end position="845"/>
    </location>
</feature>
<feature type="compositionally biased region" description="Polar residues" evidence="1">
    <location>
        <begin position="678"/>
        <end position="690"/>
    </location>
</feature>
<feature type="compositionally biased region" description="Low complexity" evidence="1">
    <location>
        <begin position="500"/>
        <end position="517"/>
    </location>
</feature>